<proteinExistence type="predicted"/>
<dbReference type="InterPro" id="IPR021858">
    <property type="entry name" value="Fun_TF"/>
</dbReference>
<dbReference type="PANTHER" id="PTHR37534">
    <property type="entry name" value="TRANSCRIPTIONAL ACTIVATOR PROTEIN UGA3"/>
    <property type="match status" value="1"/>
</dbReference>
<name>A0A5N6X256_9EURO</name>
<dbReference type="Proteomes" id="UP000325945">
    <property type="component" value="Unassembled WGS sequence"/>
</dbReference>
<reference evidence="8" key="1">
    <citation type="submission" date="2019-04" db="EMBL/GenBank/DDBJ databases">
        <title>Friends and foes A comparative genomics studyof 23 Aspergillus species from section Flavi.</title>
        <authorList>
            <consortium name="DOE Joint Genome Institute"/>
            <person name="Kjaerbolling I."/>
            <person name="Vesth T."/>
            <person name="Frisvad J.C."/>
            <person name="Nybo J.L."/>
            <person name="Theobald S."/>
            <person name="Kildgaard S."/>
            <person name="Isbrandt T."/>
            <person name="Kuo A."/>
            <person name="Sato A."/>
            <person name="Lyhne E.K."/>
            <person name="Kogle M.E."/>
            <person name="Wiebenga A."/>
            <person name="Kun R.S."/>
            <person name="Lubbers R.J."/>
            <person name="Makela M.R."/>
            <person name="Barry K."/>
            <person name="Chovatia M."/>
            <person name="Clum A."/>
            <person name="Daum C."/>
            <person name="Haridas S."/>
            <person name="He G."/>
            <person name="LaButti K."/>
            <person name="Lipzen A."/>
            <person name="Mondo S."/>
            <person name="Riley R."/>
            <person name="Salamov A."/>
            <person name="Simmons B.A."/>
            <person name="Magnuson J.K."/>
            <person name="Henrissat B."/>
            <person name="Mortensen U.H."/>
            <person name="Larsen T.O."/>
            <person name="Devries R.P."/>
            <person name="Grigoriev I.V."/>
            <person name="Machida M."/>
            <person name="Baker S.E."/>
            <person name="Andersen M.R."/>
        </authorList>
    </citation>
    <scope>NUCLEOTIDE SEQUENCE [LARGE SCALE GENOMIC DNA]</scope>
    <source>
        <strain evidence="8">CBS 130017</strain>
    </source>
</reference>
<keyword evidence="8" id="KW-1185">Reference proteome</keyword>
<keyword evidence="4" id="KW-0539">Nucleus</keyword>
<organism evidence="7 8">
    <name type="scientific">Aspergillus sergii</name>
    <dbReference type="NCBI Taxonomy" id="1034303"/>
    <lineage>
        <taxon>Eukaryota</taxon>
        <taxon>Fungi</taxon>
        <taxon>Dikarya</taxon>
        <taxon>Ascomycota</taxon>
        <taxon>Pezizomycotina</taxon>
        <taxon>Eurotiomycetes</taxon>
        <taxon>Eurotiomycetidae</taxon>
        <taxon>Eurotiales</taxon>
        <taxon>Aspergillaceae</taxon>
        <taxon>Aspergillus</taxon>
        <taxon>Aspergillus subgen. Circumdati</taxon>
    </lineage>
</organism>
<dbReference type="GO" id="GO:0000976">
    <property type="term" value="F:transcription cis-regulatory region binding"/>
    <property type="evidence" value="ECO:0007669"/>
    <property type="project" value="TreeGrafter"/>
</dbReference>
<evidence type="ECO:0000256" key="1">
    <source>
        <dbReference type="ARBA" id="ARBA00004123"/>
    </source>
</evidence>
<dbReference type="PANTHER" id="PTHR37534:SF25">
    <property type="entry name" value="ZN(II)2CYS6 TRANSCRIPTION FACTOR (EUROFUNG)"/>
    <property type="match status" value="1"/>
</dbReference>
<dbReference type="GO" id="GO:0008270">
    <property type="term" value="F:zinc ion binding"/>
    <property type="evidence" value="ECO:0007669"/>
    <property type="project" value="InterPro"/>
</dbReference>
<evidence type="ECO:0000256" key="2">
    <source>
        <dbReference type="ARBA" id="ARBA00023015"/>
    </source>
</evidence>
<dbReference type="InterPro" id="IPR001138">
    <property type="entry name" value="Zn2Cys6_DnaBD"/>
</dbReference>
<evidence type="ECO:0000256" key="3">
    <source>
        <dbReference type="ARBA" id="ARBA00023163"/>
    </source>
</evidence>
<evidence type="ECO:0000313" key="8">
    <source>
        <dbReference type="Proteomes" id="UP000325945"/>
    </source>
</evidence>
<keyword evidence="2" id="KW-0805">Transcription regulation</keyword>
<feature type="compositionally biased region" description="Basic and acidic residues" evidence="5">
    <location>
        <begin position="87"/>
        <end position="106"/>
    </location>
</feature>
<dbReference type="Pfam" id="PF11951">
    <property type="entry name" value="Fungal_trans_2"/>
    <property type="match status" value="1"/>
</dbReference>
<dbReference type="GO" id="GO:0005634">
    <property type="term" value="C:nucleus"/>
    <property type="evidence" value="ECO:0007669"/>
    <property type="project" value="UniProtKB-SubCell"/>
</dbReference>
<sequence length="571" mass="64629">MRIGRGCERCRTHHVRCIIRAGASSCISCFNKGRSCRLDPRFHFKVVRCVYQKSNGTASKFNLEWNSRQTWVKVPKELTFVQETKISTDGERSDTEYQLHEERKSSPDSLAASPSDVFPTLAQLASSDPTEPCDEGNRFSQYLHRPGAAANESVAVPSYFSSTDLFSRSVNDIPRVRLMNPRTGVKPPASQPNSGSMATLQISPPQAALLRLFIQRIAPSADVCDLGSHFATEVPRRAIQAPMVLKAVLALSARLNAILSNTSDWEASEYHGQCLELLIAALAQPEDTYDENLLITVVILRLYEEMEQSSDEQYHLFGSNRLLNKMSTAASSGGIAEAISWVFLRQAIYASIVQCQPMQLDLANYERSTVFERQDDAAYANIAIFLCAKIIQLYPKSLDSRVNEWDWQQLADSVDHWYQSRPVSWQPLQYKEPDLGAERPFPESWIMSPSAVVGLQYYHTCCILLTLSNRHWGVLDEYELARLRRLDEKTVASHIIQVIGLSMSNETVANGYFMACHLLHRYGYTIRHPAEQRGSLCFLERVERDVGWRTTWMVRHLEDQWGELSGLDSCT</sequence>
<dbReference type="GO" id="GO:0000981">
    <property type="term" value="F:DNA-binding transcription factor activity, RNA polymerase II-specific"/>
    <property type="evidence" value="ECO:0007669"/>
    <property type="project" value="InterPro"/>
</dbReference>
<feature type="region of interest" description="Disordered" evidence="5">
    <location>
        <begin position="87"/>
        <end position="113"/>
    </location>
</feature>
<evidence type="ECO:0000259" key="6">
    <source>
        <dbReference type="PROSITE" id="PS00463"/>
    </source>
</evidence>
<dbReference type="EMBL" id="ML741806">
    <property type="protein sequence ID" value="KAE8325650.1"/>
    <property type="molecule type" value="Genomic_DNA"/>
</dbReference>
<dbReference type="PROSITE" id="PS00463">
    <property type="entry name" value="ZN2_CY6_FUNGAL_1"/>
    <property type="match status" value="1"/>
</dbReference>
<evidence type="ECO:0000256" key="4">
    <source>
        <dbReference type="ARBA" id="ARBA00023242"/>
    </source>
</evidence>
<dbReference type="AlphaFoldDB" id="A0A5N6X256"/>
<evidence type="ECO:0000256" key="5">
    <source>
        <dbReference type="SAM" id="MobiDB-lite"/>
    </source>
</evidence>
<protein>
    <recommendedName>
        <fullName evidence="6">Zn(2)-C6 fungal-type domain-containing protein</fullName>
    </recommendedName>
</protein>
<keyword evidence="3" id="KW-0804">Transcription</keyword>
<dbReference type="GO" id="GO:0045944">
    <property type="term" value="P:positive regulation of transcription by RNA polymerase II"/>
    <property type="evidence" value="ECO:0007669"/>
    <property type="project" value="TreeGrafter"/>
</dbReference>
<comment type="subcellular location">
    <subcellularLocation>
        <location evidence="1">Nucleus</location>
    </subcellularLocation>
</comment>
<evidence type="ECO:0000313" key="7">
    <source>
        <dbReference type="EMBL" id="KAE8325650.1"/>
    </source>
</evidence>
<gene>
    <name evidence="7" type="ORF">BDV39DRAFT_194260</name>
</gene>
<accession>A0A5N6X256</accession>
<feature type="region of interest" description="Disordered" evidence="5">
    <location>
        <begin position="179"/>
        <end position="198"/>
    </location>
</feature>
<feature type="domain" description="Zn(2)-C6 fungal-type" evidence="6">
    <location>
        <begin position="6"/>
        <end position="36"/>
    </location>
</feature>